<sequence>MRSLILLFFISLLTLPSQGQTAFTFDKSTAVNLESKTLSSPWSGGINSAQIQTIDLNDDGAEEWVVWDINSRQLTVFEKSGEEFIHQPEWAYYFPEDISGFLVLADYNSDGKKDLFTSTARGIKAYQNTSSGNSISFELAQDFLPLDNGSNIQANNLDTPLIQDLDGDGDLDLVIFNFASGDYLEFYENTSVDRSGSPDIDGFAFPVRHWGLFEICACGDISFGQTCAGIDLSVSPTENARIQHAGGHSILYQDWDGDGISDLLLGRDECDILYFLPNKGTETDPLFEEFSTSLPSLGALPQFPVFHNPELIEGNLIISSNSNEAAAIYGVDFAQSIFRFDGMSTPILQDQILDLGENTRPFFLGNQNGGKLYLSANVTREGEVLGEILEFDFQNGAFEEKDRFENIRELGLSEVQYLEYTDQTGRVQRLLTGIRFEGNIPQQRIFQLINNRWTELELSGYQPNRGDYLSLFNYQDEDYLLVAAQNGGLDLYSVNFEILAAELLETDFLGFQDNPANRNLAVAVYQKEDPGLYTIDQGGILTYLDNFMQQSQREEVQIQIGGENYPTRLGRNTWITLLPDVLGGKPDLILGTRAGGLIYLKASESTIPPSEGIQLIIYPNPSPGPVKVISNQSGTGRIVNALGQVILSDISLEAGQELEIQSGFYTPGLYIFQLQTNNRNSISKKFWVR</sequence>
<dbReference type="STRING" id="1305737.GCA_000526355_03274"/>
<dbReference type="InterPro" id="IPR026444">
    <property type="entry name" value="Secre_tail"/>
</dbReference>
<dbReference type="Pfam" id="PF18962">
    <property type="entry name" value="Por_Secre_tail"/>
    <property type="match status" value="1"/>
</dbReference>
<comment type="caution">
    <text evidence="4">The sequence shown here is derived from an EMBL/GenBank/DDBJ whole genome shotgun (WGS) entry which is preliminary data.</text>
</comment>
<dbReference type="InterPro" id="IPR013517">
    <property type="entry name" value="FG-GAP"/>
</dbReference>
<dbReference type="InterPro" id="IPR028994">
    <property type="entry name" value="Integrin_alpha_N"/>
</dbReference>
<keyword evidence="1 2" id="KW-0732">Signal</keyword>
<dbReference type="PATRIC" id="fig|1305737.6.peg.1518"/>
<evidence type="ECO:0000313" key="5">
    <source>
        <dbReference type="Proteomes" id="UP000050421"/>
    </source>
</evidence>
<reference evidence="4 5" key="1">
    <citation type="submission" date="2015-09" db="EMBL/GenBank/DDBJ databases">
        <title>Identification and resolution of microdiversity through metagenomic sequencing of parallel consortia.</title>
        <authorList>
            <person name="Nelson W.C."/>
            <person name="Romine M.F."/>
            <person name="Lindemann S.R."/>
        </authorList>
    </citation>
    <scope>NUCLEOTIDE SEQUENCE [LARGE SCALE GENOMIC DNA]</scope>
    <source>
        <strain evidence="4">HL-49</strain>
    </source>
</reference>
<name>A0A0P7YDV7_9BACT</name>
<evidence type="ECO:0000256" key="2">
    <source>
        <dbReference type="SAM" id="SignalP"/>
    </source>
</evidence>
<dbReference type="NCBIfam" id="TIGR04183">
    <property type="entry name" value="Por_Secre_tail"/>
    <property type="match status" value="1"/>
</dbReference>
<organism evidence="4 5">
    <name type="scientific">Algoriphagus marincola HL-49</name>
    <dbReference type="NCBI Taxonomy" id="1305737"/>
    <lineage>
        <taxon>Bacteria</taxon>
        <taxon>Pseudomonadati</taxon>
        <taxon>Bacteroidota</taxon>
        <taxon>Cytophagia</taxon>
        <taxon>Cytophagales</taxon>
        <taxon>Cyclobacteriaceae</taxon>
        <taxon>Algoriphagus</taxon>
    </lineage>
</organism>
<proteinExistence type="predicted"/>
<dbReference type="EMBL" id="LJXT01000018">
    <property type="protein sequence ID" value="KPQ18876.1"/>
    <property type="molecule type" value="Genomic_DNA"/>
</dbReference>
<dbReference type="OrthoDB" id="9816120at2"/>
<feature type="chain" id="PRO_5006146207" evidence="2">
    <location>
        <begin position="20"/>
        <end position="689"/>
    </location>
</feature>
<evidence type="ECO:0000259" key="3">
    <source>
        <dbReference type="Pfam" id="PF18962"/>
    </source>
</evidence>
<feature type="signal peptide" evidence="2">
    <location>
        <begin position="1"/>
        <end position="19"/>
    </location>
</feature>
<accession>A0A0P7YDV7</accession>
<gene>
    <name evidence="4" type="ORF">HLUCCX10_04340</name>
</gene>
<dbReference type="AlphaFoldDB" id="A0A0P7YDV7"/>
<evidence type="ECO:0000313" key="4">
    <source>
        <dbReference type="EMBL" id="KPQ18876.1"/>
    </source>
</evidence>
<protein>
    <submittedName>
        <fullName evidence="4">Type IX secretion system substrate</fullName>
    </submittedName>
</protein>
<evidence type="ECO:0000256" key="1">
    <source>
        <dbReference type="ARBA" id="ARBA00022729"/>
    </source>
</evidence>
<dbReference type="Pfam" id="PF13517">
    <property type="entry name" value="FG-GAP_3"/>
    <property type="match status" value="1"/>
</dbReference>
<feature type="domain" description="Secretion system C-terminal sorting" evidence="3">
    <location>
        <begin position="617"/>
        <end position="687"/>
    </location>
</feature>
<dbReference type="Proteomes" id="UP000050421">
    <property type="component" value="Unassembled WGS sequence"/>
</dbReference>
<dbReference type="eggNOG" id="ENOG503296A">
    <property type="taxonomic scope" value="Bacteria"/>
</dbReference>
<dbReference type="SUPFAM" id="SSF69318">
    <property type="entry name" value="Integrin alpha N-terminal domain"/>
    <property type="match status" value="1"/>
</dbReference>